<dbReference type="EMBL" id="PYAL01000002">
    <property type="protein sequence ID" value="RXN91282.1"/>
    <property type="molecule type" value="Genomic_DNA"/>
</dbReference>
<evidence type="ECO:0000313" key="1">
    <source>
        <dbReference type="EMBL" id="RXN91282.1"/>
    </source>
</evidence>
<keyword evidence="2" id="KW-1185">Reference proteome</keyword>
<sequence>MSYQFKLIYNLQDATRLENLADELLRLLKYNGCEQVELAWKQGNLVALAFNREAPTMDDAVAQAVLEVSRVVRVDQLVRVQAG</sequence>
<dbReference type="AlphaFoldDB" id="A0A4Q1HMW1"/>
<accession>A0A4Q1HMW1</accession>
<reference evidence="1 2" key="1">
    <citation type="journal article" date="2017" name="Int. J. Syst. Evol. Microbiol.">
        <title>Achromobacter aloeverae sp. nov., isolated from the root of Aloe vera (L.) Burm.f.</title>
        <authorList>
            <person name="Kuncharoen N."/>
            <person name="Muramatsu Y."/>
            <person name="Shibata C."/>
            <person name="Kamakura Y."/>
            <person name="Nakagawa Y."/>
            <person name="Tanasupawat S."/>
        </authorList>
    </citation>
    <scope>NUCLEOTIDE SEQUENCE [LARGE SCALE GENOMIC DNA]</scope>
    <source>
        <strain evidence="1 2">AVA-1</strain>
    </source>
</reference>
<proteinExistence type="predicted"/>
<comment type="caution">
    <text evidence="1">The sequence shown here is derived from an EMBL/GenBank/DDBJ whole genome shotgun (WGS) entry which is preliminary data.</text>
</comment>
<evidence type="ECO:0000313" key="2">
    <source>
        <dbReference type="Proteomes" id="UP000290849"/>
    </source>
</evidence>
<organism evidence="1 2">
    <name type="scientific">Achromobacter aloeverae</name>
    <dbReference type="NCBI Taxonomy" id="1750518"/>
    <lineage>
        <taxon>Bacteria</taxon>
        <taxon>Pseudomonadati</taxon>
        <taxon>Pseudomonadota</taxon>
        <taxon>Betaproteobacteria</taxon>
        <taxon>Burkholderiales</taxon>
        <taxon>Alcaligenaceae</taxon>
        <taxon>Achromobacter</taxon>
    </lineage>
</organism>
<dbReference type="OrthoDB" id="8688796at2"/>
<gene>
    <name evidence="1" type="ORF">C7R54_08915</name>
</gene>
<name>A0A4Q1HMW1_9BURK</name>
<dbReference type="RefSeq" id="WP_129149836.1">
    <property type="nucleotide sequence ID" value="NZ_JBHSDO010000013.1"/>
</dbReference>
<dbReference type="Proteomes" id="UP000290849">
    <property type="component" value="Unassembled WGS sequence"/>
</dbReference>
<protein>
    <submittedName>
        <fullName evidence="1">Uncharacterized protein</fullName>
    </submittedName>
</protein>